<dbReference type="Gene3D" id="3.10.20.30">
    <property type="match status" value="1"/>
</dbReference>
<dbReference type="InterPro" id="IPR016155">
    <property type="entry name" value="Mopterin_synth/thiamin_S_b"/>
</dbReference>
<organism evidence="1 2">
    <name type="scientific">Halalkalibacter oceani</name>
    <dbReference type="NCBI Taxonomy" id="1653776"/>
    <lineage>
        <taxon>Bacteria</taxon>
        <taxon>Bacillati</taxon>
        <taxon>Bacillota</taxon>
        <taxon>Bacilli</taxon>
        <taxon>Bacillales</taxon>
        <taxon>Bacillaceae</taxon>
        <taxon>Halalkalibacter</taxon>
    </lineage>
</organism>
<dbReference type="AlphaFoldDB" id="A0A9X2DMJ7"/>
<evidence type="ECO:0000313" key="1">
    <source>
        <dbReference type="EMBL" id="MCM3712907.1"/>
    </source>
</evidence>
<dbReference type="Pfam" id="PF02597">
    <property type="entry name" value="ThiS"/>
    <property type="match status" value="1"/>
</dbReference>
<dbReference type="SUPFAM" id="SSF54285">
    <property type="entry name" value="MoaD/ThiS"/>
    <property type="match status" value="1"/>
</dbReference>
<sequence>MKLIINGEQHELAATTLADVVQHFQLEPQLVVTELDGQIIDRADWETTTLEAGMKIELVQFVGGG</sequence>
<dbReference type="InterPro" id="IPR010035">
    <property type="entry name" value="Thi_S"/>
</dbReference>
<dbReference type="NCBIfam" id="TIGR01683">
    <property type="entry name" value="thiS"/>
    <property type="match status" value="1"/>
</dbReference>
<protein>
    <submittedName>
        <fullName evidence="1">Sulfur carrier protein ThiS</fullName>
    </submittedName>
</protein>
<dbReference type="EMBL" id="JAMBOL010000001">
    <property type="protein sequence ID" value="MCM3712907.1"/>
    <property type="molecule type" value="Genomic_DNA"/>
</dbReference>
<dbReference type="InterPro" id="IPR003749">
    <property type="entry name" value="ThiS/MoaD-like"/>
</dbReference>
<keyword evidence="2" id="KW-1185">Reference proteome</keyword>
<dbReference type="InterPro" id="IPR012675">
    <property type="entry name" value="Beta-grasp_dom_sf"/>
</dbReference>
<dbReference type="Proteomes" id="UP001139179">
    <property type="component" value="Unassembled WGS sequence"/>
</dbReference>
<dbReference type="RefSeq" id="WP_251221751.1">
    <property type="nucleotide sequence ID" value="NZ_JAMBOL010000001.1"/>
</dbReference>
<comment type="caution">
    <text evidence="1">The sequence shown here is derived from an EMBL/GenBank/DDBJ whole genome shotgun (WGS) entry which is preliminary data.</text>
</comment>
<dbReference type="PANTHER" id="PTHR34472">
    <property type="entry name" value="SULFUR CARRIER PROTEIN THIS"/>
    <property type="match status" value="1"/>
</dbReference>
<dbReference type="PANTHER" id="PTHR34472:SF1">
    <property type="entry name" value="SULFUR CARRIER PROTEIN THIS"/>
    <property type="match status" value="1"/>
</dbReference>
<evidence type="ECO:0000313" key="2">
    <source>
        <dbReference type="Proteomes" id="UP001139179"/>
    </source>
</evidence>
<accession>A0A9X2DMJ7</accession>
<gene>
    <name evidence="1" type="primary">thiS</name>
    <name evidence="1" type="ORF">M3202_02350</name>
</gene>
<dbReference type="CDD" id="cd00565">
    <property type="entry name" value="Ubl_ThiS"/>
    <property type="match status" value="1"/>
</dbReference>
<reference evidence="1" key="1">
    <citation type="submission" date="2022-05" db="EMBL/GenBank/DDBJ databases">
        <title>Comparative Genomics of Spacecraft Associated Microbes.</title>
        <authorList>
            <person name="Tran M.T."/>
            <person name="Wright A."/>
            <person name="Seuylemezian A."/>
            <person name="Eisen J."/>
            <person name="Coil D."/>
        </authorList>
    </citation>
    <scope>NUCLEOTIDE SEQUENCE</scope>
    <source>
        <strain evidence="1">214.1.1</strain>
    </source>
</reference>
<name>A0A9X2DMJ7_9BACI</name>
<proteinExistence type="predicted"/>